<name>A0A1Q9CCW2_SYMMI</name>
<keyword evidence="1" id="KW-0175">Coiled coil</keyword>
<feature type="compositionally biased region" description="Basic and acidic residues" evidence="2">
    <location>
        <begin position="191"/>
        <end position="211"/>
    </location>
</feature>
<dbReference type="AlphaFoldDB" id="A0A1Q9CCW2"/>
<proteinExistence type="predicted"/>
<dbReference type="OrthoDB" id="1926336at2759"/>
<dbReference type="Gene3D" id="1.20.5.400">
    <property type="match status" value="1"/>
</dbReference>
<evidence type="ECO:0000256" key="2">
    <source>
        <dbReference type="SAM" id="MobiDB-lite"/>
    </source>
</evidence>
<reference evidence="3 4" key="1">
    <citation type="submission" date="2016-02" db="EMBL/GenBank/DDBJ databases">
        <title>Genome analysis of coral dinoflagellate symbionts highlights evolutionary adaptations to a symbiotic lifestyle.</title>
        <authorList>
            <person name="Aranda M."/>
            <person name="Li Y."/>
            <person name="Liew Y.J."/>
            <person name="Baumgarten S."/>
            <person name="Simakov O."/>
            <person name="Wilson M."/>
            <person name="Piel J."/>
            <person name="Ashoor H."/>
            <person name="Bougouffa S."/>
            <person name="Bajic V.B."/>
            <person name="Ryu T."/>
            <person name="Ravasi T."/>
            <person name="Bayer T."/>
            <person name="Micklem G."/>
            <person name="Kim H."/>
            <person name="Bhak J."/>
            <person name="Lajeunesse T.C."/>
            <person name="Voolstra C.R."/>
        </authorList>
    </citation>
    <scope>NUCLEOTIDE SEQUENCE [LARGE SCALE GENOMIC DNA]</scope>
    <source>
        <strain evidence="3 4">CCMP2467</strain>
    </source>
</reference>
<accession>A0A1Q9CCW2</accession>
<dbReference type="EMBL" id="LSRX01001347">
    <property type="protein sequence ID" value="OLP80765.1"/>
    <property type="molecule type" value="Genomic_DNA"/>
</dbReference>
<evidence type="ECO:0000256" key="1">
    <source>
        <dbReference type="SAM" id="Coils"/>
    </source>
</evidence>
<dbReference type="Proteomes" id="UP000186817">
    <property type="component" value="Unassembled WGS sequence"/>
</dbReference>
<evidence type="ECO:0000313" key="4">
    <source>
        <dbReference type="Proteomes" id="UP000186817"/>
    </source>
</evidence>
<gene>
    <name evidence="3" type="ORF">AK812_SmicGene38781</name>
</gene>
<sequence length="211" mass="24465">MDQQWAWGGGKGGCGGDWTSWKGAAWKGGIIQRLDQDLLHTRGDIQQLRTDKEQLTAEKNQLTAEKNQLIREKNQLQAEKDAALSRATVAEKMLDTMKTEKQEMIDKHSRETQAASSSLTEVNQAWQRDTKGWEDRFKVTKRMLEDNQDTEYGLREKLRVERDKYKTLSEQLDKSLAREQKELKSVSSQLKEVETENGKLRKRLNKLENEK</sequence>
<keyword evidence="4" id="KW-1185">Reference proteome</keyword>
<feature type="coiled-coil region" evidence="1">
    <location>
        <begin position="38"/>
        <end position="86"/>
    </location>
</feature>
<feature type="region of interest" description="Disordered" evidence="2">
    <location>
        <begin position="182"/>
        <end position="211"/>
    </location>
</feature>
<protein>
    <submittedName>
        <fullName evidence="3">Uncharacterized protein</fullName>
    </submittedName>
</protein>
<comment type="caution">
    <text evidence="3">The sequence shown here is derived from an EMBL/GenBank/DDBJ whole genome shotgun (WGS) entry which is preliminary data.</text>
</comment>
<evidence type="ECO:0000313" key="3">
    <source>
        <dbReference type="EMBL" id="OLP80765.1"/>
    </source>
</evidence>
<organism evidence="3 4">
    <name type="scientific">Symbiodinium microadriaticum</name>
    <name type="common">Dinoflagellate</name>
    <name type="synonym">Zooxanthella microadriatica</name>
    <dbReference type="NCBI Taxonomy" id="2951"/>
    <lineage>
        <taxon>Eukaryota</taxon>
        <taxon>Sar</taxon>
        <taxon>Alveolata</taxon>
        <taxon>Dinophyceae</taxon>
        <taxon>Suessiales</taxon>
        <taxon>Symbiodiniaceae</taxon>
        <taxon>Symbiodinium</taxon>
    </lineage>
</organism>